<dbReference type="OrthoDB" id="10378085at2759"/>
<proteinExistence type="predicted"/>
<dbReference type="Proteomes" id="UP000028837">
    <property type="component" value="Unassembled WGS sequence"/>
</dbReference>
<gene>
    <name evidence="1" type="ORF">TGDOM2_237060</name>
</gene>
<evidence type="ECO:0000313" key="2">
    <source>
        <dbReference type="Proteomes" id="UP000028837"/>
    </source>
</evidence>
<comment type="caution">
    <text evidence="1">The sequence shown here is derived from an EMBL/GenBank/DDBJ whole genome shotgun (WGS) entry which is preliminary data.</text>
</comment>
<dbReference type="EMBL" id="AHZU02001490">
    <property type="protein sequence ID" value="KFG31786.1"/>
    <property type="molecule type" value="Genomic_DNA"/>
</dbReference>
<protein>
    <submittedName>
        <fullName evidence="1">Uncharacterized protein</fullName>
    </submittedName>
</protein>
<dbReference type="AlphaFoldDB" id="A0A086JI18"/>
<evidence type="ECO:0000313" key="1">
    <source>
        <dbReference type="EMBL" id="KFG31786.1"/>
    </source>
</evidence>
<reference evidence="1 2" key="1">
    <citation type="submission" date="2014-02" db="EMBL/GenBank/DDBJ databases">
        <authorList>
            <person name="Sibley D."/>
            <person name="Venepally P."/>
            <person name="Karamycheva S."/>
            <person name="Hadjithomas M."/>
            <person name="Khan A."/>
            <person name="Brunk B."/>
            <person name="Roos D."/>
            <person name="Caler E."/>
            <person name="Lorenzi H."/>
        </authorList>
    </citation>
    <scope>NUCLEOTIDE SEQUENCE [LARGE SCALE GENOMIC DNA]</scope>
    <source>
        <strain evidence="1 2">GAB2-2007-GAL-DOM2</strain>
    </source>
</reference>
<name>A0A086JI18_TOXGO</name>
<dbReference type="VEuPathDB" id="ToxoDB:TGDOM2_237060"/>
<accession>A0A086JI18</accession>
<organism evidence="1 2">
    <name type="scientific">Toxoplasma gondii GAB2-2007-GAL-DOM2</name>
    <dbReference type="NCBI Taxonomy" id="1130820"/>
    <lineage>
        <taxon>Eukaryota</taxon>
        <taxon>Sar</taxon>
        <taxon>Alveolata</taxon>
        <taxon>Apicomplexa</taxon>
        <taxon>Conoidasida</taxon>
        <taxon>Coccidia</taxon>
        <taxon>Eucoccidiorida</taxon>
        <taxon>Eimeriorina</taxon>
        <taxon>Sarcocystidae</taxon>
        <taxon>Toxoplasma</taxon>
    </lineage>
</organism>
<sequence length="113" mass="12428">MGGPAKRNGWTAVKKLKSKKLSEFLSPLLGQNVLPRAVMAKGRAAPLSSAHIHHLDISLLVLFRLVFREDLTDHMHSKEQGFLSVASTHKTMASKTVAAKNPPIYHAVLQRVP</sequence>